<keyword evidence="3" id="KW-1185">Reference proteome</keyword>
<keyword evidence="1 2" id="KW-0193">Cuticle</keyword>
<dbReference type="PANTHER" id="PTHR12236:SF86">
    <property type="entry name" value="CCP84AC-RELATED"/>
    <property type="match status" value="1"/>
</dbReference>
<sequence length="140" mass="14687">MEPQVAVAQPAYAAYAPQALAVAAPVVQKVVAPYAQQAVAVAAPVVQKVLAPEPYDPNPQYQFSYGVQDAHTGDVKSQVESRSGDVVKGQYSLIEADGTRRVVDYVADPVNGFNAVVRREGAVQKVAVAAAPALVASPHY</sequence>
<accession>A0A9C6TT30</accession>
<evidence type="ECO:0000256" key="2">
    <source>
        <dbReference type="PROSITE-ProRule" id="PRU00497"/>
    </source>
</evidence>
<dbReference type="KEGG" id="foc:127748803"/>
<reference evidence="4" key="1">
    <citation type="submission" date="2025-08" db="UniProtKB">
        <authorList>
            <consortium name="RefSeq"/>
        </authorList>
    </citation>
    <scope>IDENTIFICATION</scope>
    <source>
        <tissue evidence="4">Whole organism</tissue>
    </source>
</reference>
<dbReference type="OrthoDB" id="10071059at2759"/>
<name>A0A9C6TT30_FRAOC</name>
<dbReference type="Pfam" id="PF00379">
    <property type="entry name" value="Chitin_bind_4"/>
    <property type="match status" value="1"/>
</dbReference>
<dbReference type="PRINTS" id="PR00947">
    <property type="entry name" value="CUTICLE"/>
</dbReference>
<dbReference type="InterPro" id="IPR051217">
    <property type="entry name" value="Insect_Cuticle_Struc_Prot"/>
</dbReference>
<dbReference type="Proteomes" id="UP000504606">
    <property type="component" value="Unplaced"/>
</dbReference>
<protein>
    <submittedName>
        <fullName evidence="4">Larval cuticle protein A2B-like</fullName>
    </submittedName>
</protein>
<dbReference type="GO" id="GO:0005615">
    <property type="term" value="C:extracellular space"/>
    <property type="evidence" value="ECO:0007669"/>
    <property type="project" value="TreeGrafter"/>
</dbReference>
<evidence type="ECO:0000313" key="4">
    <source>
        <dbReference type="RefSeq" id="XP_052119680.1"/>
    </source>
</evidence>
<dbReference type="PROSITE" id="PS00233">
    <property type="entry name" value="CHIT_BIND_RR_1"/>
    <property type="match status" value="1"/>
</dbReference>
<dbReference type="RefSeq" id="XP_052119680.1">
    <property type="nucleotide sequence ID" value="XM_052263720.1"/>
</dbReference>
<gene>
    <name evidence="4" type="primary">LOC127748803</name>
</gene>
<dbReference type="InterPro" id="IPR031311">
    <property type="entry name" value="CHIT_BIND_RR_consensus"/>
</dbReference>
<dbReference type="GO" id="GO:0042302">
    <property type="term" value="F:structural constituent of cuticle"/>
    <property type="evidence" value="ECO:0007669"/>
    <property type="project" value="UniProtKB-UniRule"/>
</dbReference>
<organism evidence="3 4">
    <name type="scientific">Frankliniella occidentalis</name>
    <name type="common">Western flower thrips</name>
    <name type="synonym">Euthrips occidentalis</name>
    <dbReference type="NCBI Taxonomy" id="133901"/>
    <lineage>
        <taxon>Eukaryota</taxon>
        <taxon>Metazoa</taxon>
        <taxon>Ecdysozoa</taxon>
        <taxon>Arthropoda</taxon>
        <taxon>Hexapoda</taxon>
        <taxon>Insecta</taxon>
        <taxon>Pterygota</taxon>
        <taxon>Neoptera</taxon>
        <taxon>Paraneoptera</taxon>
        <taxon>Thysanoptera</taxon>
        <taxon>Terebrantia</taxon>
        <taxon>Thripoidea</taxon>
        <taxon>Thripidae</taxon>
        <taxon>Frankliniella</taxon>
    </lineage>
</organism>
<evidence type="ECO:0000256" key="1">
    <source>
        <dbReference type="ARBA" id="ARBA00022460"/>
    </source>
</evidence>
<proteinExistence type="predicted"/>
<dbReference type="GeneID" id="127748803"/>
<dbReference type="InterPro" id="IPR000618">
    <property type="entry name" value="Insect_cuticle"/>
</dbReference>
<dbReference type="AlphaFoldDB" id="A0A9C6TT30"/>
<dbReference type="PROSITE" id="PS51155">
    <property type="entry name" value="CHIT_BIND_RR_2"/>
    <property type="match status" value="1"/>
</dbReference>
<evidence type="ECO:0000313" key="3">
    <source>
        <dbReference type="Proteomes" id="UP000504606"/>
    </source>
</evidence>
<dbReference type="PANTHER" id="PTHR12236">
    <property type="entry name" value="STRUCTURAL CONTITUENT OF CUTICLE"/>
    <property type="match status" value="1"/>
</dbReference>
<dbReference type="GO" id="GO:0031012">
    <property type="term" value="C:extracellular matrix"/>
    <property type="evidence" value="ECO:0007669"/>
    <property type="project" value="TreeGrafter"/>
</dbReference>